<reference evidence="1" key="1">
    <citation type="submission" date="2023-04" db="EMBL/GenBank/DDBJ databases">
        <title>Draft Genome sequencing of Naganishia species isolated from polar environments using Oxford Nanopore Technology.</title>
        <authorList>
            <person name="Leo P."/>
            <person name="Venkateswaran K."/>
        </authorList>
    </citation>
    <scope>NUCLEOTIDE SEQUENCE</scope>
    <source>
        <strain evidence="1">MNA-CCFEE 5425</strain>
    </source>
</reference>
<sequence>MLQADQGLRHVKPIPSAPSETDEKISVKPPKPMPRLTSGHSQIGTAVDDEDDLEDDPQTNLIGRTSRRVVRLLSQRRPQREPRSSALPKRRFTRINSHRYRSPSVRRHSVNIVSNEATMAAAAKEEFAELEKLRAHEQKEREDEIRAQNEDATHPIPWYKAPFRSQA</sequence>
<dbReference type="EMBL" id="JASBWU010000005">
    <property type="protein sequence ID" value="KAJ9121834.1"/>
    <property type="molecule type" value="Genomic_DNA"/>
</dbReference>
<protein>
    <submittedName>
        <fullName evidence="1">Uncharacterized protein</fullName>
    </submittedName>
</protein>
<accession>A0ACC2XEH4</accession>
<comment type="caution">
    <text evidence="1">The sequence shown here is derived from an EMBL/GenBank/DDBJ whole genome shotgun (WGS) entry which is preliminary data.</text>
</comment>
<name>A0ACC2XEH4_9TREE</name>
<keyword evidence="2" id="KW-1185">Reference proteome</keyword>
<organism evidence="1 2">
    <name type="scientific">Naganishia vaughanmartiniae</name>
    <dbReference type="NCBI Taxonomy" id="1424756"/>
    <lineage>
        <taxon>Eukaryota</taxon>
        <taxon>Fungi</taxon>
        <taxon>Dikarya</taxon>
        <taxon>Basidiomycota</taxon>
        <taxon>Agaricomycotina</taxon>
        <taxon>Tremellomycetes</taxon>
        <taxon>Filobasidiales</taxon>
        <taxon>Filobasidiaceae</taxon>
        <taxon>Naganishia</taxon>
    </lineage>
</organism>
<evidence type="ECO:0000313" key="1">
    <source>
        <dbReference type="EMBL" id="KAJ9121834.1"/>
    </source>
</evidence>
<proteinExistence type="predicted"/>
<gene>
    <name evidence="1" type="ORF">QFC22_002457</name>
</gene>
<evidence type="ECO:0000313" key="2">
    <source>
        <dbReference type="Proteomes" id="UP001243375"/>
    </source>
</evidence>
<dbReference type="Proteomes" id="UP001243375">
    <property type="component" value="Unassembled WGS sequence"/>
</dbReference>